<dbReference type="AlphaFoldDB" id="R7Q9D3"/>
<protein>
    <submittedName>
        <fullName evidence="2">Uncharacterized protein</fullName>
    </submittedName>
</protein>
<dbReference type="EMBL" id="HG001718">
    <property type="protein sequence ID" value="CDF35147.1"/>
    <property type="molecule type" value="Genomic_DNA"/>
</dbReference>
<evidence type="ECO:0000256" key="1">
    <source>
        <dbReference type="SAM" id="MobiDB-lite"/>
    </source>
</evidence>
<name>R7Q9D3_CHOCR</name>
<dbReference type="Gramene" id="CDF35147">
    <property type="protein sequence ID" value="CDF35147"/>
    <property type="gene ID" value="CHC_T00003076001"/>
</dbReference>
<dbReference type="OMA" id="ASHVNKR"/>
<sequence length="114" mass="12157">MAFVHAVSLPRTGLAHSSTAVCSKPAVLKPVTAAPLEIRAAKHVQFKAAKKAERYRPRKHRPSDINRKPPPFDPNPLGAEGMPDPYNVIPQAASGETTTAVAEPPADTDGNLDE</sequence>
<dbReference type="GeneID" id="17322674"/>
<keyword evidence="3" id="KW-1185">Reference proteome</keyword>
<dbReference type="RefSeq" id="XP_005714966.1">
    <property type="nucleotide sequence ID" value="XM_005714909.1"/>
</dbReference>
<evidence type="ECO:0000313" key="3">
    <source>
        <dbReference type="Proteomes" id="UP000012073"/>
    </source>
</evidence>
<evidence type="ECO:0000313" key="2">
    <source>
        <dbReference type="EMBL" id="CDF35147.1"/>
    </source>
</evidence>
<dbReference type="OrthoDB" id="5107at2759"/>
<reference evidence="3" key="1">
    <citation type="journal article" date="2013" name="Proc. Natl. Acad. Sci. U.S.A.">
        <title>Genome structure and metabolic features in the red seaweed Chondrus crispus shed light on evolution of the Archaeplastida.</title>
        <authorList>
            <person name="Collen J."/>
            <person name="Porcel B."/>
            <person name="Carre W."/>
            <person name="Ball S.G."/>
            <person name="Chaparro C."/>
            <person name="Tonon T."/>
            <person name="Barbeyron T."/>
            <person name="Michel G."/>
            <person name="Noel B."/>
            <person name="Valentin K."/>
            <person name="Elias M."/>
            <person name="Artiguenave F."/>
            <person name="Arun A."/>
            <person name="Aury J.M."/>
            <person name="Barbosa-Neto J.F."/>
            <person name="Bothwell J.H."/>
            <person name="Bouget F.Y."/>
            <person name="Brillet L."/>
            <person name="Cabello-Hurtado F."/>
            <person name="Capella-Gutierrez S."/>
            <person name="Charrier B."/>
            <person name="Cladiere L."/>
            <person name="Cock J.M."/>
            <person name="Coelho S.M."/>
            <person name="Colleoni C."/>
            <person name="Czjzek M."/>
            <person name="Da Silva C."/>
            <person name="Delage L."/>
            <person name="Denoeud F."/>
            <person name="Deschamps P."/>
            <person name="Dittami S.M."/>
            <person name="Gabaldon T."/>
            <person name="Gachon C.M."/>
            <person name="Groisillier A."/>
            <person name="Herve C."/>
            <person name="Jabbari K."/>
            <person name="Katinka M."/>
            <person name="Kloareg B."/>
            <person name="Kowalczyk N."/>
            <person name="Labadie K."/>
            <person name="Leblanc C."/>
            <person name="Lopez P.J."/>
            <person name="McLachlan D.H."/>
            <person name="Meslet-Cladiere L."/>
            <person name="Moustafa A."/>
            <person name="Nehr Z."/>
            <person name="Nyvall Collen P."/>
            <person name="Panaud O."/>
            <person name="Partensky F."/>
            <person name="Poulain J."/>
            <person name="Rensing S.A."/>
            <person name="Rousvoal S."/>
            <person name="Samson G."/>
            <person name="Symeonidi A."/>
            <person name="Weissenbach J."/>
            <person name="Zambounis A."/>
            <person name="Wincker P."/>
            <person name="Boyen C."/>
        </authorList>
    </citation>
    <scope>NUCLEOTIDE SEQUENCE [LARGE SCALE GENOMIC DNA]</scope>
    <source>
        <strain evidence="3">cv. Stackhouse</strain>
    </source>
</reference>
<proteinExistence type="predicted"/>
<organism evidence="2 3">
    <name type="scientific">Chondrus crispus</name>
    <name type="common">Carrageen Irish moss</name>
    <name type="synonym">Polymorpha crispa</name>
    <dbReference type="NCBI Taxonomy" id="2769"/>
    <lineage>
        <taxon>Eukaryota</taxon>
        <taxon>Rhodophyta</taxon>
        <taxon>Florideophyceae</taxon>
        <taxon>Rhodymeniophycidae</taxon>
        <taxon>Gigartinales</taxon>
        <taxon>Gigartinaceae</taxon>
        <taxon>Chondrus</taxon>
    </lineage>
</organism>
<dbReference type="KEGG" id="ccp:CHC_T00003076001"/>
<gene>
    <name evidence="2" type="ORF">CHC_T00003076001</name>
</gene>
<dbReference type="Proteomes" id="UP000012073">
    <property type="component" value="Unassembled WGS sequence"/>
</dbReference>
<accession>R7Q9D3</accession>
<feature type="region of interest" description="Disordered" evidence="1">
    <location>
        <begin position="48"/>
        <end position="114"/>
    </location>
</feature>